<evidence type="ECO:0000256" key="14">
    <source>
        <dbReference type="ARBA" id="ARBA00023268"/>
    </source>
</evidence>
<dbReference type="STRING" id="426703.SAMN04488100_11050"/>
<keyword evidence="10" id="KW-0133">Cell shape</keyword>
<evidence type="ECO:0000256" key="11">
    <source>
        <dbReference type="ARBA" id="ARBA00022984"/>
    </source>
</evidence>
<dbReference type="GO" id="GO:0030288">
    <property type="term" value="C:outer membrane-bounded periplasmic space"/>
    <property type="evidence" value="ECO:0007669"/>
    <property type="project" value="TreeGrafter"/>
</dbReference>
<evidence type="ECO:0000256" key="12">
    <source>
        <dbReference type="ARBA" id="ARBA00022989"/>
    </source>
</evidence>
<keyword evidence="9" id="KW-0378">Hydrolase</keyword>
<evidence type="ECO:0000256" key="1">
    <source>
        <dbReference type="ARBA" id="ARBA00007090"/>
    </source>
</evidence>
<keyword evidence="11" id="KW-0573">Peptidoglycan synthesis</keyword>
<evidence type="ECO:0000256" key="4">
    <source>
        <dbReference type="ARBA" id="ARBA00022645"/>
    </source>
</evidence>
<evidence type="ECO:0000256" key="17">
    <source>
        <dbReference type="ARBA" id="ARBA00049902"/>
    </source>
</evidence>
<name>A0A1H7SZ32_9LACT</name>
<keyword evidence="7" id="KW-0808">Transferase</keyword>
<dbReference type="EMBL" id="FOBL01000010">
    <property type="protein sequence ID" value="SEL77851.1"/>
    <property type="molecule type" value="Genomic_DNA"/>
</dbReference>
<evidence type="ECO:0000259" key="19">
    <source>
        <dbReference type="Pfam" id="PF00912"/>
    </source>
</evidence>
<keyword evidence="15" id="KW-0961">Cell wall biogenesis/degradation</keyword>
<comment type="catalytic activity">
    <reaction evidence="17">
        <text>[GlcNAc-(1-&gt;4)-Mur2Ac(oyl-L-Ala-gamma-D-Glu-L-Lys-D-Ala-D-Ala)](n)-di-trans,octa-cis-undecaprenyl diphosphate + beta-D-GlcNAc-(1-&gt;4)-Mur2Ac(oyl-L-Ala-gamma-D-Glu-L-Lys-D-Ala-D-Ala)-di-trans,octa-cis-undecaprenyl diphosphate = [GlcNAc-(1-&gt;4)-Mur2Ac(oyl-L-Ala-gamma-D-Glu-L-Lys-D-Ala-D-Ala)](n+1)-di-trans,octa-cis-undecaprenyl diphosphate + di-trans,octa-cis-undecaprenyl diphosphate + H(+)</text>
        <dbReference type="Rhea" id="RHEA:23708"/>
        <dbReference type="Rhea" id="RHEA-COMP:9602"/>
        <dbReference type="Rhea" id="RHEA-COMP:9603"/>
        <dbReference type="ChEBI" id="CHEBI:15378"/>
        <dbReference type="ChEBI" id="CHEBI:58405"/>
        <dbReference type="ChEBI" id="CHEBI:60033"/>
        <dbReference type="ChEBI" id="CHEBI:78435"/>
        <dbReference type="EC" id="2.4.99.28"/>
    </reaction>
</comment>
<keyword evidence="14" id="KW-0511">Multifunctional enzyme</keyword>
<dbReference type="GO" id="GO:0008658">
    <property type="term" value="F:penicillin binding"/>
    <property type="evidence" value="ECO:0007669"/>
    <property type="project" value="InterPro"/>
</dbReference>
<dbReference type="PANTHER" id="PTHR32282">
    <property type="entry name" value="BINDING PROTEIN TRANSPEPTIDASE, PUTATIVE-RELATED"/>
    <property type="match status" value="1"/>
</dbReference>
<evidence type="ECO:0000256" key="3">
    <source>
        <dbReference type="ARBA" id="ARBA00022475"/>
    </source>
</evidence>
<feature type="domain" description="Glycosyl transferase family 51" evidence="19">
    <location>
        <begin position="89"/>
        <end position="262"/>
    </location>
</feature>
<evidence type="ECO:0000313" key="20">
    <source>
        <dbReference type="EMBL" id="GEK89257.1"/>
    </source>
</evidence>
<comment type="catalytic activity">
    <reaction evidence="16">
        <text>Preferential cleavage: (Ac)2-L-Lys-D-Ala-|-D-Ala. Also transpeptidation of peptidyl-alanyl moieties that are N-acyl substituents of D-alanine.</text>
        <dbReference type="EC" id="3.4.16.4"/>
    </reaction>
</comment>
<reference evidence="21 22" key="1">
    <citation type="submission" date="2016-10" db="EMBL/GenBank/DDBJ databases">
        <authorList>
            <person name="de Groot N.N."/>
        </authorList>
    </citation>
    <scope>NUCLEOTIDE SEQUENCE [LARGE SCALE GENOMIC DNA]</scope>
    <source>
        <strain evidence="21 22">DSM 19182</strain>
    </source>
</reference>
<gene>
    <name evidence="20" type="primary">pbp2A</name>
    <name evidence="20" type="ORF">APU01nite_12960</name>
    <name evidence="21" type="ORF">SAMN04488100_11050</name>
</gene>
<keyword evidence="4" id="KW-0121">Carboxypeptidase</keyword>
<evidence type="ECO:0000256" key="6">
    <source>
        <dbReference type="ARBA" id="ARBA00022676"/>
    </source>
</evidence>
<reference evidence="20 23" key="2">
    <citation type="submission" date="2019-07" db="EMBL/GenBank/DDBJ databases">
        <title>Whole genome shotgun sequence of Alkalibacterium putridalgicola NBRC 103243.</title>
        <authorList>
            <person name="Hosoyama A."/>
            <person name="Uohara A."/>
            <person name="Ohji S."/>
            <person name="Ichikawa N."/>
        </authorList>
    </citation>
    <scope>NUCLEOTIDE SEQUENCE [LARGE SCALE GENOMIC DNA]</scope>
    <source>
        <strain evidence="20 23">NBRC 103243</strain>
    </source>
</reference>
<dbReference type="InterPro" id="IPR001264">
    <property type="entry name" value="Glyco_trans_51"/>
</dbReference>
<dbReference type="NCBIfam" id="TIGR02074">
    <property type="entry name" value="PBP_1a_fam"/>
    <property type="match status" value="1"/>
</dbReference>
<dbReference type="Proteomes" id="UP000321425">
    <property type="component" value="Unassembled WGS sequence"/>
</dbReference>
<dbReference type="SUPFAM" id="SSF56601">
    <property type="entry name" value="beta-lactamase/transpeptidase-like"/>
    <property type="match status" value="1"/>
</dbReference>
<protein>
    <submittedName>
        <fullName evidence="21">Penicillin-binding protein 2A</fullName>
    </submittedName>
</protein>
<keyword evidence="6" id="KW-0328">Glycosyltransferase</keyword>
<dbReference type="InterPro" id="IPR012338">
    <property type="entry name" value="Beta-lactam/transpept-like"/>
</dbReference>
<comment type="similarity">
    <text evidence="2">In the N-terminal section; belongs to the glycosyltransferase 51 family.</text>
</comment>
<dbReference type="Gene3D" id="1.10.3810.10">
    <property type="entry name" value="Biosynthetic peptidoglycan transglycosylase-like"/>
    <property type="match status" value="1"/>
</dbReference>
<evidence type="ECO:0000313" key="22">
    <source>
        <dbReference type="Proteomes" id="UP000198548"/>
    </source>
</evidence>
<dbReference type="GO" id="GO:0008955">
    <property type="term" value="F:peptidoglycan glycosyltransferase activity"/>
    <property type="evidence" value="ECO:0007669"/>
    <property type="project" value="UniProtKB-EC"/>
</dbReference>
<proteinExistence type="inferred from homology"/>
<dbReference type="InterPro" id="IPR050396">
    <property type="entry name" value="Glycosyltr_51/Transpeptidase"/>
</dbReference>
<evidence type="ECO:0000313" key="21">
    <source>
        <dbReference type="EMBL" id="SEL77851.1"/>
    </source>
</evidence>
<dbReference type="InterPro" id="IPR023346">
    <property type="entry name" value="Lysozyme-like_dom_sf"/>
</dbReference>
<feature type="domain" description="Penicillin-binding protein transpeptidase" evidence="18">
    <location>
        <begin position="360"/>
        <end position="604"/>
    </location>
</feature>
<evidence type="ECO:0000256" key="15">
    <source>
        <dbReference type="ARBA" id="ARBA00023316"/>
    </source>
</evidence>
<evidence type="ECO:0000256" key="7">
    <source>
        <dbReference type="ARBA" id="ARBA00022679"/>
    </source>
</evidence>
<dbReference type="Pfam" id="PF00905">
    <property type="entry name" value="Transpeptidase"/>
    <property type="match status" value="1"/>
</dbReference>
<organism evidence="21 22">
    <name type="scientific">Alkalibacterium putridalgicola</name>
    <dbReference type="NCBI Taxonomy" id="426703"/>
    <lineage>
        <taxon>Bacteria</taxon>
        <taxon>Bacillati</taxon>
        <taxon>Bacillota</taxon>
        <taxon>Bacilli</taxon>
        <taxon>Lactobacillales</taxon>
        <taxon>Carnobacteriaceae</taxon>
        <taxon>Alkalibacterium</taxon>
    </lineage>
</organism>
<keyword evidence="3" id="KW-1003">Cell membrane</keyword>
<dbReference type="GO" id="GO:0071555">
    <property type="term" value="P:cell wall organization"/>
    <property type="evidence" value="ECO:0007669"/>
    <property type="project" value="UniProtKB-KW"/>
</dbReference>
<dbReference type="Proteomes" id="UP000198548">
    <property type="component" value="Unassembled WGS sequence"/>
</dbReference>
<dbReference type="GO" id="GO:0006508">
    <property type="term" value="P:proteolysis"/>
    <property type="evidence" value="ECO:0007669"/>
    <property type="project" value="UniProtKB-KW"/>
</dbReference>
<accession>A0A1H7SZ32</accession>
<dbReference type="InterPro" id="IPR036950">
    <property type="entry name" value="PBP_transglycosylase"/>
</dbReference>
<keyword evidence="8" id="KW-0812">Transmembrane</keyword>
<dbReference type="AlphaFoldDB" id="A0A1H7SZ32"/>
<evidence type="ECO:0000256" key="8">
    <source>
        <dbReference type="ARBA" id="ARBA00022692"/>
    </source>
</evidence>
<evidence type="ECO:0000256" key="5">
    <source>
        <dbReference type="ARBA" id="ARBA00022670"/>
    </source>
</evidence>
<dbReference type="InterPro" id="IPR001460">
    <property type="entry name" value="PCN-bd_Tpept"/>
</dbReference>
<evidence type="ECO:0000259" key="18">
    <source>
        <dbReference type="Pfam" id="PF00905"/>
    </source>
</evidence>
<dbReference type="GO" id="GO:0008360">
    <property type="term" value="P:regulation of cell shape"/>
    <property type="evidence" value="ECO:0007669"/>
    <property type="project" value="UniProtKB-KW"/>
</dbReference>
<dbReference type="SUPFAM" id="SSF53955">
    <property type="entry name" value="Lysozyme-like"/>
    <property type="match status" value="1"/>
</dbReference>
<evidence type="ECO:0000256" key="2">
    <source>
        <dbReference type="ARBA" id="ARBA00007739"/>
    </source>
</evidence>
<comment type="similarity">
    <text evidence="1">In the C-terminal section; belongs to the transpeptidase family.</text>
</comment>
<dbReference type="EMBL" id="BJUX01000012">
    <property type="protein sequence ID" value="GEK89257.1"/>
    <property type="molecule type" value="Genomic_DNA"/>
</dbReference>
<dbReference type="RefSeq" id="WP_091487683.1">
    <property type="nucleotide sequence ID" value="NZ_BJUX01000012.1"/>
</dbReference>
<evidence type="ECO:0000256" key="9">
    <source>
        <dbReference type="ARBA" id="ARBA00022801"/>
    </source>
</evidence>
<evidence type="ECO:0000256" key="10">
    <source>
        <dbReference type="ARBA" id="ARBA00022960"/>
    </source>
</evidence>
<dbReference type="PANTHER" id="PTHR32282:SF32">
    <property type="entry name" value="PENICILLIN-BINDING PROTEIN 2A"/>
    <property type="match status" value="1"/>
</dbReference>
<dbReference type="Gene3D" id="3.40.710.10">
    <property type="entry name" value="DD-peptidase/beta-lactamase superfamily"/>
    <property type="match status" value="1"/>
</dbReference>
<dbReference type="OrthoDB" id="9766909at2"/>
<keyword evidence="5" id="KW-0645">Protease</keyword>
<dbReference type="FunFam" id="1.10.3810.10:FF:000001">
    <property type="entry name" value="Penicillin-binding protein 1A"/>
    <property type="match status" value="1"/>
</dbReference>
<evidence type="ECO:0000313" key="23">
    <source>
        <dbReference type="Proteomes" id="UP000321425"/>
    </source>
</evidence>
<dbReference type="GO" id="GO:0009252">
    <property type="term" value="P:peptidoglycan biosynthetic process"/>
    <property type="evidence" value="ECO:0007669"/>
    <property type="project" value="UniProtKB-KW"/>
</dbReference>
<evidence type="ECO:0000256" key="16">
    <source>
        <dbReference type="ARBA" id="ARBA00034000"/>
    </source>
</evidence>
<dbReference type="GO" id="GO:0009002">
    <property type="term" value="F:serine-type D-Ala-D-Ala carboxypeptidase activity"/>
    <property type="evidence" value="ECO:0007669"/>
    <property type="project" value="UniProtKB-EC"/>
</dbReference>
<dbReference type="Pfam" id="PF00912">
    <property type="entry name" value="Transgly"/>
    <property type="match status" value="1"/>
</dbReference>
<keyword evidence="23" id="KW-1185">Reference proteome</keyword>
<keyword evidence="13" id="KW-0472">Membrane</keyword>
<sequence length="705" mass="78337">MTKNEMKNRVKKGFSRVHAYVSPGLQRMFLLLRRKWKKLHMTKLLMLFGLTVALVFSVYLAILAEAADVDSLHAGLAQPTTVIDDSGEEAGQLYAQKGTYSEIDEISKNITDAVIATEDQRFRQHRGFDPIGLGRAAIGYVVNRGRIVGGGSTITQQLAKNAYLSADQTIMRKLKELFLAIEIEKNYNKDYILEMYLNNAYFGNGVWGVEDASLKYFGKSADEVTVPEAASLAAMLKAPSHYNPIDDYERAIERRNVVLKLMEDTEVITTEEKLAYQKTELDLSDGYNRQDNYRYPYYFDAVINEASNDYGIEEEDLLNNGYTIYTSLNQTHQQQMDAVYENNRLFETAPDGTIAQSASIALNPKTGGVTAVVGGRGEYTFRGLNRATQSYRQPGSVIKPLGVYAPALEEGYDPYSMLVDEELSYGETEYTPTNLSGTYEGEVPMYNALSRSLNAPTVWLLNEIGIDKSVRKLERFGIDVEEGERTLGTLALGGGWHKGVSPLEIASAYSVFSNDGLRAEPRFITKIVDATGAIIVDNTEANMTRVLSKDVTSEMNSMLLSVFESGTARNNQPDGFKVAGKTGTTQTATGVGSNDQWIVGYTPDIVLASWTGYDRNAYHLTTYSSQGIGMVLKAQMEGILPHTEQSTFLVEEAGEGYQQEQDSTIFEQFTGGMEEAGEIIKEGASLFKDKTSELFERFRNRTQNE</sequence>
<evidence type="ECO:0000256" key="13">
    <source>
        <dbReference type="ARBA" id="ARBA00023136"/>
    </source>
</evidence>
<keyword evidence="12" id="KW-1133">Transmembrane helix</keyword>